<dbReference type="InterPro" id="IPR002560">
    <property type="entry name" value="Transposase_DDE"/>
</dbReference>
<dbReference type="InterPro" id="IPR029261">
    <property type="entry name" value="Transposase_Znf"/>
</dbReference>
<evidence type="ECO:0000259" key="3">
    <source>
        <dbReference type="Pfam" id="PF14690"/>
    </source>
</evidence>
<dbReference type="InterPro" id="IPR047951">
    <property type="entry name" value="Transpos_ISL3"/>
</dbReference>
<dbReference type="Pfam" id="PF01610">
    <property type="entry name" value="DDE_Tnp_ISL3"/>
    <property type="match status" value="1"/>
</dbReference>
<dbReference type="Pfam" id="PF14690">
    <property type="entry name" value="Zn_ribbon_ISL3"/>
    <property type="match status" value="1"/>
</dbReference>
<sequence>MVNDTTLLLGLDGLAVTRVVAAGDGPQDGPVVCLATADERARCCPQCGVAAVRMKEWVTTRPRDLPMGGRRCALRWRKRRWRCDQVSCPRQTFTEQVPQIPARSRLTLRLRQASGAAVGDGGRTVIQSARDHDLSWPIVSAAFTEHAHRVLPAQPEPVTVLGIDEVRRGRPRWVLDEATDTWTTAVDRWHVGFVDLSGDQGLLGQVEGRTIAAVTGWLNQRDPAWRQHVAFVAIDMCTIFKSAVRTALPQARLVVDHFHVVQLANQALTEIRRRLTVQVRGRRGRKGNREWELRNRLTRSAARMHARQLDPMVDDLQALPARLGRAILAAWNAKEDLLDLLALARTHPDRSVIAHRLFRFYDRCATSGLPELHRLATTIETWWPEILAFLQTGITNAGSEGTNRVIKTTARDAYGFRNPGNQRLRTRCATT</sequence>
<dbReference type="PANTHER" id="PTHR33498:SF1">
    <property type="entry name" value="TRANSPOSASE FOR INSERTION SEQUENCE ELEMENT IS1557"/>
    <property type="match status" value="1"/>
</dbReference>
<evidence type="ECO:0000259" key="1">
    <source>
        <dbReference type="Pfam" id="PF01610"/>
    </source>
</evidence>
<evidence type="ECO:0000313" key="5">
    <source>
        <dbReference type="Proteomes" id="UP001597097"/>
    </source>
</evidence>
<name>A0ABW4GZ52_9ACTN</name>
<feature type="domain" description="Transposase IS204/IS1001/IS1096/IS1165 zinc-finger" evidence="3">
    <location>
        <begin position="42"/>
        <end position="85"/>
    </location>
</feature>
<accession>A0ABW4GZ52</accession>
<feature type="non-terminal residue" evidence="4">
    <location>
        <position position="431"/>
    </location>
</feature>
<feature type="domain" description="Transposase IS204/IS1001/IS1096/IS1165 DDE" evidence="1">
    <location>
        <begin position="161"/>
        <end position="425"/>
    </location>
</feature>
<organism evidence="4 5">
    <name type="scientific">Nonomuraea guangzhouensis</name>
    <dbReference type="NCBI Taxonomy" id="1291555"/>
    <lineage>
        <taxon>Bacteria</taxon>
        <taxon>Bacillati</taxon>
        <taxon>Actinomycetota</taxon>
        <taxon>Actinomycetes</taxon>
        <taxon>Streptosporangiales</taxon>
        <taxon>Streptosporangiaceae</taxon>
        <taxon>Nonomuraea</taxon>
    </lineage>
</organism>
<evidence type="ECO:0000259" key="2">
    <source>
        <dbReference type="Pfam" id="PF13542"/>
    </source>
</evidence>
<dbReference type="InterPro" id="IPR032877">
    <property type="entry name" value="Transposase_HTH"/>
</dbReference>
<dbReference type="RefSeq" id="WP_378625954.1">
    <property type="nucleotide sequence ID" value="NZ_JBHUCM010000100.1"/>
</dbReference>
<dbReference type="EMBL" id="JBHUCM010000100">
    <property type="protein sequence ID" value="MFD1548067.1"/>
    <property type="molecule type" value="Genomic_DNA"/>
</dbReference>
<dbReference type="Pfam" id="PF13542">
    <property type="entry name" value="HTH_Tnp_ISL3"/>
    <property type="match status" value="1"/>
</dbReference>
<reference evidence="5" key="1">
    <citation type="journal article" date="2019" name="Int. J. Syst. Evol. Microbiol.">
        <title>The Global Catalogue of Microorganisms (GCM) 10K type strain sequencing project: providing services to taxonomists for standard genome sequencing and annotation.</title>
        <authorList>
            <consortium name="The Broad Institute Genomics Platform"/>
            <consortium name="The Broad Institute Genome Sequencing Center for Infectious Disease"/>
            <person name="Wu L."/>
            <person name="Ma J."/>
        </authorList>
    </citation>
    <scope>NUCLEOTIDE SEQUENCE [LARGE SCALE GENOMIC DNA]</scope>
    <source>
        <strain evidence="5">CGMCC 1.15399</strain>
    </source>
</reference>
<dbReference type="PANTHER" id="PTHR33498">
    <property type="entry name" value="TRANSPOSASE FOR INSERTION SEQUENCE ELEMENT IS1557"/>
    <property type="match status" value="1"/>
</dbReference>
<comment type="caution">
    <text evidence="4">The sequence shown here is derived from an EMBL/GenBank/DDBJ whole genome shotgun (WGS) entry which is preliminary data.</text>
</comment>
<protein>
    <submittedName>
        <fullName evidence="4">ISL3 family transposase</fullName>
    </submittedName>
</protein>
<gene>
    <name evidence="4" type="ORF">ACFSJ0_64350</name>
</gene>
<keyword evidence="5" id="KW-1185">Reference proteome</keyword>
<dbReference type="NCBIfam" id="NF033550">
    <property type="entry name" value="transpos_ISL3"/>
    <property type="match status" value="1"/>
</dbReference>
<dbReference type="Proteomes" id="UP001597097">
    <property type="component" value="Unassembled WGS sequence"/>
</dbReference>
<proteinExistence type="predicted"/>
<evidence type="ECO:0000313" key="4">
    <source>
        <dbReference type="EMBL" id="MFD1548067.1"/>
    </source>
</evidence>
<feature type="domain" description="Transposase IS204/IS1001/IS1096/IS1165 helix-turn-helix" evidence="2">
    <location>
        <begin position="95"/>
        <end position="146"/>
    </location>
</feature>